<name>A0A8H5UVM6_9HYPO</name>
<dbReference type="Proteomes" id="UP000544095">
    <property type="component" value="Unassembled WGS sequence"/>
</dbReference>
<organism evidence="2 3">
    <name type="scientific">Fusarium pseudoanthophilum</name>
    <dbReference type="NCBI Taxonomy" id="48495"/>
    <lineage>
        <taxon>Eukaryota</taxon>
        <taxon>Fungi</taxon>
        <taxon>Dikarya</taxon>
        <taxon>Ascomycota</taxon>
        <taxon>Pezizomycotina</taxon>
        <taxon>Sordariomycetes</taxon>
        <taxon>Hypocreomycetidae</taxon>
        <taxon>Hypocreales</taxon>
        <taxon>Nectriaceae</taxon>
        <taxon>Fusarium</taxon>
        <taxon>Fusarium fujikuroi species complex</taxon>
    </lineage>
</organism>
<feature type="compositionally biased region" description="Polar residues" evidence="1">
    <location>
        <begin position="50"/>
        <end position="68"/>
    </location>
</feature>
<reference evidence="2 3" key="1">
    <citation type="submission" date="2020-05" db="EMBL/GenBank/DDBJ databases">
        <title>Identification and distribution of gene clusters putatively required for synthesis of sphingolipid metabolism inhibitors in phylogenetically diverse species of the filamentous fungus Fusarium.</title>
        <authorList>
            <person name="Kim H.-S."/>
            <person name="Busman M."/>
            <person name="Brown D.W."/>
            <person name="Divon H."/>
            <person name="Uhlig S."/>
            <person name="Proctor R.H."/>
        </authorList>
    </citation>
    <scope>NUCLEOTIDE SEQUENCE [LARGE SCALE GENOMIC DNA]</scope>
    <source>
        <strain evidence="2 3">NRRL 25211</strain>
    </source>
</reference>
<proteinExistence type="predicted"/>
<evidence type="ECO:0000313" key="2">
    <source>
        <dbReference type="EMBL" id="KAF5599868.1"/>
    </source>
</evidence>
<comment type="caution">
    <text evidence="2">The sequence shown here is derived from an EMBL/GenBank/DDBJ whole genome shotgun (WGS) entry which is preliminary data.</text>
</comment>
<evidence type="ECO:0000256" key="1">
    <source>
        <dbReference type="SAM" id="MobiDB-lite"/>
    </source>
</evidence>
<dbReference type="AlphaFoldDB" id="A0A8H5UVM6"/>
<sequence length="68" mass="7626">MRRSRSPRDVEEVIEGQRAYAYLDYDAISLPGAKDVNSISRLQERERHTPSMTESGGRGSLSSQNSAR</sequence>
<feature type="region of interest" description="Disordered" evidence="1">
    <location>
        <begin position="33"/>
        <end position="68"/>
    </location>
</feature>
<keyword evidence="3" id="KW-1185">Reference proteome</keyword>
<accession>A0A8H5UVM6</accession>
<gene>
    <name evidence="2" type="ORF">FPANT_3014</name>
</gene>
<protein>
    <submittedName>
        <fullName evidence="2">Integral membrane protein</fullName>
    </submittedName>
</protein>
<dbReference type="EMBL" id="JAAOAR010000136">
    <property type="protein sequence ID" value="KAF5599868.1"/>
    <property type="molecule type" value="Genomic_DNA"/>
</dbReference>
<evidence type="ECO:0000313" key="3">
    <source>
        <dbReference type="Proteomes" id="UP000544095"/>
    </source>
</evidence>